<dbReference type="InterPro" id="IPR014721">
    <property type="entry name" value="Ribsml_uS5_D2-typ_fold_subgr"/>
</dbReference>
<dbReference type="InterPro" id="IPR042120">
    <property type="entry name" value="MutL_C_dimsub"/>
</dbReference>
<evidence type="ECO:0000313" key="7">
    <source>
        <dbReference type="EMBL" id="KAG5635395.1"/>
    </source>
</evidence>
<reference evidence="7" key="1">
    <citation type="submission" date="2021-02" db="EMBL/GenBank/DDBJ databases">
        <authorList>
            <person name="Nieuwenhuis M."/>
            <person name="Van De Peppel L.J.J."/>
        </authorList>
    </citation>
    <scope>NUCLEOTIDE SEQUENCE</scope>
    <source>
        <strain evidence="7">D49</strain>
    </source>
</reference>
<sequence length="1040" mass="113214">MSQNGAIKPIDKTSIHRITSGQVVIDLQTAVKELVENSLDAGATNIEVRFRQYGLKSIEVIDNGSGVAEEYHDSLALKHYTSKLSSFLDLSTVRTFGFRGEALSSLCALSESLNVTTTTEPPMGVILEMAASGKVVKRTKVARQRGTTVAITNLFAPLPVRRKEFERNAKREFGKALGLLNAYALGPCCTAGAGVKLSVSNQVEKGQKTVQLRTSGATSTRSSVSALWGPKALDNIVDLDLTFQVDRDKISLKRVQSHTDLAADTDPVEVSVKGLISKFTVGGGRTGTDRQFFYVNGRPCNLTKIQKAFNEVYRSFNANQAPFILADFIIPTDSCDINVSPDKRTIFLHSENNLITQLKIALEDSFATSRATFTVGNAQPMAQSTLPTTTLKRTRSDPESVGDGEEPSKKRPTRKPSTPGQSGALADHDDDAMSELQSEALGSGGHRPSASSGVRASSPSVASEHVLSPTITQMVDADRTASNLPSASARRKPPSPLPSSPRPDSPRHPEVPRNRSLSPTVSQMVNARRTAQDDAMEVDEGAPTVESPAVPRSVVIDTTKAAWSRTSTVPDDPIYDTEDSRSRKNDKPIFSVVDSRKAGSGNAGSGKADKQKKKPAPPKAARDNMRTRLATFARTGSQIPPSQSVENDEEEADEQPKSADVDEEDEDEELDELDPSDGCEPAKESGAGVDLNEDGESELRPSTPIQDVNMESGSSFGKAIDLTSDGDTGNSQVAPTLSSTSSAEKEAVAHPEVIRNAESSSGEVTLRFNLSKISDTWQRLRESATSAEVNTTAQPKVPSDAGVSNIEDGERAADALARVFDKQDFANMEILGQFNLGFIVARRRKVAAADEGEVAMDDLFVVDQHAADEKYNFETLQQTTSIQSQKLFRPQPMELTASDELLAIENMDVLRQNGFEVEEVQDLQGTRLQLTAQPVSKSTVFDMKDLEELIHLMRDRPTGQMVRCSKARAMFAMRACRKSVMVGMPLNRHQMCSVVRHMGTMDQPWNCPHGRPTMRHLLDLRDPQILRRPSRGVDWNNLHV</sequence>
<reference evidence="7" key="2">
    <citation type="submission" date="2021-10" db="EMBL/GenBank/DDBJ databases">
        <title>Phylogenomics reveals ancestral predisposition of the termite-cultivated fungus Termitomyces towards a domesticated lifestyle.</title>
        <authorList>
            <person name="Auxier B."/>
            <person name="Grum-Grzhimaylo A."/>
            <person name="Cardenas M.E."/>
            <person name="Lodge J.D."/>
            <person name="Laessoe T."/>
            <person name="Pedersen O."/>
            <person name="Smith M.E."/>
            <person name="Kuyper T.W."/>
            <person name="Franco-Molano E.A."/>
            <person name="Baroni T.J."/>
            <person name="Aanen D.K."/>
        </authorList>
    </citation>
    <scope>NUCLEOTIDE SEQUENCE</scope>
    <source>
        <strain evidence="7">D49</strain>
    </source>
</reference>
<dbReference type="InterPro" id="IPR037198">
    <property type="entry name" value="MutL_C_sf"/>
</dbReference>
<dbReference type="PROSITE" id="PS00058">
    <property type="entry name" value="DNA_MISMATCH_REPAIR_1"/>
    <property type="match status" value="1"/>
</dbReference>
<evidence type="ECO:0000256" key="4">
    <source>
        <dbReference type="SAM" id="MobiDB-lite"/>
    </source>
</evidence>
<feature type="region of interest" description="Disordered" evidence="4">
    <location>
        <begin position="785"/>
        <end position="804"/>
    </location>
</feature>
<feature type="compositionally biased region" description="Polar residues" evidence="4">
    <location>
        <begin position="725"/>
        <end position="742"/>
    </location>
</feature>
<dbReference type="InterPro" id="IPR014762">
    <property type="entry name" value="DNA_mismatch_repair_CS"/>
</dbReference>
<evidence type="ECO:0000256" key="2">
    <source>
        <dbReference type="ARBA" id="ARBA00022763"/>
    </source>
</evidence>
<dbReference type="InterPro" id="IPR002099">
    <property type="entry name" value="MutL/Mlh/PMS"/>
</dbReference>
<name>A0A9P7FU64_9AGAR</name>
<accession>A0A9P7FU64</accession>
<dbReference type="GO" id="GO:0000710">
    <property type="term" value="P:meiotic mismatch repair"/>
    <property type="evidence" value="ECO:0007669"/>
    <property type="project" value="UniProtKB-ARBA"/>
</dbReference>
<dbReference type="Pfam" id="PF01119">
    <property type="entry name" value="DNA_mis_repair"/>
    <property type="match status" value="1"/>
</dbReference>
<dbReference type="SMART" id="SM01340">
    <property type="entry name" value="DNA_mis_repair"/>
    <property type="match status" value="1"/>
</dbReference>
<dbReference type="SUPFAM" id="SSF55874">
    <property type="entry name" value="ATPase domain of HSP90 chaperone/DNA topoisomerase II/histidine kinase"/>
    <property type="match status" value="1"/>
</dbReference>
<feature type="compositionally biased region" description="Low complexity" evidence="4">
    <location>
        <begin position="447"/>
        <end position="463"/>
    </location>
</feature>
<dbReference type="EMBL" id="JABCKI010006103">
    <property type="protein sequence ID" value="KAG5635395.1"/>
    <property type="molecule type" value="Genomic_DNA"/>
</dbReference>
<dbReference type="OrthoDB" id="10263226at2759"/>
<dbReference type="CDD" id="cd16926">
    <property type="entry name" value="HATPase_MutL-MLH-PMS-like"/>
    <property type="match status" value="1"/>
</dbReference>
<proteinExistence type="inferred from homology"/>
<dbReference type="PANTHER" id="PTHR10073">
    <property type="entry name" value="DNA MISMATCH REPAIR PROTEIN MLH, PMS, MUTL"/>
    <property type="match status" value="1"/>
</dbReference>
<evidence type="ECO:0000256" key="1">
    <source>
        <dbReference type="ARBA" id="ARBA00006082"/>
    </source>
</evidence>
<dbReference type="GO" id="GO:0032389">
    <property type="term" value="C:MutLalpha complex"/>
    <property type="evidence" value="ECO:0007669"/>
    <property type="project" value="TreeGrafter"/>
</dbReference>
<comment type="caution">
    <text evidence="7">The sequence shown here is derived from an EMBL/GenBank/DDBJ whole genome shotgun (WGS) entry which is preliminary data.</text>
</comment>
<dbReference type="Proteomes" id="UP000717328">
    <property type="component" value="Unassembled WGS sequence"/>
</dbReference>
<feature type="compositionally biased region" description="Polar residues" evidence="4">
    <location>
        <begin position="378"/>
        <end position="391"/>
    </location>
</feature>
<dbReference type="GO" id="GO:0016887">
    <property type="term" value="F:ATP hydrolysis activity"/>
    <property type="evidence" value="ECO:0007669"/>
    <property type="project" value="InterPro"/>
</dbReference>
<evidence type="ECO:0000256" key="3">
    <source>
        <dbReference type="ARBA" id="ARBA00070941"/>
    </source>
</evidence>
<dbReference type="GO" id="GO:0140664">
    <property type="term" value="F:ATP-dependent DNA damage sensor activity"/>
    <property type="evidence" value="ECO:0007669"/>
    <property type="project" value="InterPro"/>
</dbReference>
<dbReference type="InterPro" id="IPR020568">
    <property type="entry name" value="Ribosomal_Su5_D2-typ_SF"/>
</dbReference>
<dbReference type="SMART" id="SM00853">
    <property type="entry name" value="MutL_C"/>
    <property type="match status" value="1"/>
</dbReference>
<feature type="compositionally biased region" description="Polar residues" evidence="4">
    <location>
        <begin position="785"/>
        <end position="794"/>
    </location>
</feature>
<dbReference type="Pfam" id="PF13589">
    <property type="entry name" value="HATPase_c_3"/>
    <property type="match status" value="1"/>
</dbReference>
<feature type="domain" description="DNA mismatch repair protein S5" evidence="6">
    <location>
        <begin position="224"/>
        <end position="367"/>
    </location>
</feature>
<dbReference type="NCBIfam" id="TIGR00585">
    <property type="entry name" value="mutl"/>
    <property type="match status" value="1"/>
</dbReference>
<dbReference type="Gene3D" id="3.30.230.10">
    <property type="match status" value="1"/>
</dbReference>
<dbReference type="InterPro" id="IPR014790">
    <property type="entry name" value="MutL_C"/>
</dbReference>
<feature type="compositionally biased region" description="Basic and acidic residues" evidence="4">
    <location>
        <begin position="504"/>
        <end position="513"/>
    </location>
</feature>
<feature type="compositionally biased region" description="Pro residues" evidence="4">
    <location>
        <begin position="494"/>
        <end position="503"/>
    </location>
</feature>
<dbReference type="InterPro" id="IPR038973">
    <property type="entry name" value="MutL/Mlh/Pms-like"/>
</dbReference>
<evidence type="ECO:0000259" key="6">
    <source>
        <dbReference type="SMART" id="SM01340"/>
    </source>
</evidence>
<dbReference type="Gene3D" id="3.30.1540.20">
    <property type="entry name" value="MutL, C-terminal domain, dimerisation subdomain"/>
    <property type="match status" value="1"/>
</dbReference>
<feature type="region of interest" description="Disordered" evidence="4">
    <location>
        <begin position="725"/>
        <end position="744"/>
    </location>
</feature>
<dbReference type="InterPro" id="IPR013507">
    <property type="entry name" value="DNA_mismatch_S5_2-like"/>
</dbReference>
<dbReference type="SUPFAM" id="SSF118116">
    <property type="entry name" value="DNA mismatch repair protein MutL"/>
    <property type="match status" value="1"/>
</dbReference>
<dbReference type="Gene3D" id="3.30.565.10">
    <property type="entry name" value="Histidine kinase-like ATPase, C-terminal domain"/>
    <property type="match status" value="1"/>
</dbReference>
<feature type="compositionally biased region" description="Acidic residues" evidence="4">
    <location>
        <begin position="661"/>
        <end position="677"/>
    </location>
</feature>
<organism evidence="7 8">
    <name type="scientific">Sphagnurus paluster</name>
    <dbReference type="NCBI Taxonomy" id="117069"/>
    <lineage>
        <taxon>Eukaryota</taxon>
        <taxon>Fungi</taxon>
        <taxon>Dikarya</taxon>
        <taxon>Basidiomycota</taxon>
        <taxon>Agaricomycotina</taxon>
        <taxon>Agaricomycetes</taxon>
        <taxon>Agaricomycetidae</taxon>
        <taxon>Agaricales</taxon>
        <taxon>Tricholomatineae</taxon>
        <taxon>Lyophyllaceae</taxon>
        <taxon>Sphagnurus</taxon>
    </lineage>
</organism>
<dbReference type="AlphaFoldDB" id="A0A9P7FU64"/>
<dbReference type="SUPFAM" id="SSF54211">
    <property type="entry name" value="Ribosomal protein S5 domain 2-like"/>
    <property type="match status" value="1"/>
</dbReference>
<dbReference type="Pfam" id="PF08676">
    <property type="entry name" value="MutL_C"/>
    <property type="match status" value="1"/>
</dbReference>
<keyword evidence="8" id="KW-1185">Reference proteome</keyword>
<dbReference type="PANTHER" id="PTHR10073:SF52">
    <property type="entry name" value="MISMATCH REPAIR ENDONUCLEASE PMS2"/>
    <property type="match status" value="1"/>
</dbReference>
<feature type="compositionally biased region" description="Polar residues" evidence="4">
    <location>
        <begin position="515"/>
        <end position="525"/>
    </location>
</feature>
<protein>
    <recommendedName>
        <fullName evidence="3">DNA mismatch repair protein PMS1</fullName>
    </recommendedName>
</protein>
<keyword evidence="2" id="KW-0227">DNA damage</keyword>
<comment type="similarity">
    <text evidence="1">Belongs to the DNA mismatch repair MutL/HexB family.</text>
</comment>
<feature type="domain" description="MutL C-terminal dimerisation" evidence="5">
    <location>
        <begin position="830"/>
        <end position="986"/>
    </location>
</feature>
<evidence type="ECO:0000313" key="8">
    <source>
        <dbReference type="Proteomes" id="UP000717328"/>
    </source>
</evidence>
<dbReference type="FunFam" id="3.30.1370.100:FF:000001">
    <property type="entry name" value="Mismatch repair endonuclease pms1, putative"/>
    <property type="match status" value="1"/>
</dbReference>
<dbReference type="CDD" id="cd03484">
    <property type="entry name" value="MutL_Trans_hPMS_2_like"/>
    <property type="match status" value="1"/>
</dbReference>
<gene>
    <name evidence="7" type="ORF">H0H81_011417</name>
</gene>
<feature type="compositionally biased region" description="Polar residues" evidence="4">
    <location>
        <begin position="634"/>
        <end position="645"/>
    </location>
</feature>
<feature type="compositionally biased region" description="Basic and acidic residues" evidence="4">
    <location>
        <begin position="578"/>
        <end position="587"/>
    </location>
</feature>
<dbReference type="GO" id="GO:0030983">
    <property type="term" value="F:mismatched DNA binding"/>
    <property type="evidence" value="ECO:0007669"/>
    <property type="project" value="InterPro"/>
</dbReference>
<dbReference type="GO" id="GO:0005524">
    <property type="term" value="F:ATP binding"/>
    <property type="evidence" value="ECO:0007669"/>
    <property type="project" value="InterPro"/>
</dbReference>
<dbReference type="InterPro" id="IPR036890">
    <property type="entry name" value="HATPase_C_sf"/>
</dbReference>
<dbReference type="FunFam" id="3.30.565.10:FF:000014">
    <property type="entry name" value="Mismatch repair endonuclease pms1, putative"/>
    <property type="match status" value="1"/>
</dbReference>
<feature type="region of interest" description="Disordered" evidence="4">
    <location>
        <begin position="378"/>
        <end position="710"/>
    </location>
</feature>
<dbReference type="Gene3D" id="3.30.1370.100">
    <property type="entry name" value="MutL, C-terminal domain, regulatory subdomain"/>
    <property type="match status" value="1"/>
</dbReference>
<dbReference type="InterPro" id="IPR042121">
    <property type="entry name" value="MutL_C_regsub"/>
</dbReference>
<evidence type="ECO:0000259" key="5">
    <source>
        <dbReference type="SMART" id="SM00853"/>
    </source>
</evidence>